<evidence type="ECO:0000313" key="8">
    <source>
        <dbReference type="Proteomes" id="UP000228934"/>
    </source>
</evidence>
<dbReference type="SUPFAM" id="SSF56112">
    <property type="entry name" value="Protein kinase-like (PK-like)"/>
    <property type="match status" value="1"/>
</dbReference>
<dbReference type="InterPro" id="IPR011009">
    <property type="entry name" value="Kinase-like_dom_sf"/>
</dbReference>
<feature type="domain" description="Protein kinase" evidence="6">
    <location>
        <begin position="1"/>
        <end position="185"/>
    </location>
</feature>
<sequence>MGILKDAMDKRARFLKKKKTNKHGTRLWQILKPGMASTVVARNLEHWLEQLKQHIEGGGELFSQLERERIFMEDTACFYLAEITLALGHLHSLGIIYRDLKPENVMLSVHGHIKLTDFGMCKESIHGDSVTHTFCGTVEYMYVFDSICCTRIEKREFLKAYSLFKKNPTQRLGSGPSDVADIQVF</sequence>
<evidence type="ECO:0000256" key="1">
    <source>
        <dbReference type="ARBA" id="ARBA00022527"/>
    </source>
</evidence>
<evidence type="ECO:0000259" key="6">
    <source>
        <dbReference type="PROSITE" id="PS50011"/>
    </source>
</evidence>
<accession>A0A2G9RZ43</accession>
<dbReference type="SMART" id="SM00220">
    <property type="entry name" value="S_TKc"/>
    <property type="match status" value="1"/>
</dbReference>
<reference evidence="8" key="1">
    <citation type="journal article" date="2017" name="Nat. Commun.">
        <title>The North American bullfrog draft genome provides insight into hormonal regulation of long noncoding RNA.</title>
        <authorList>
            <person name="Hammond S.A."/>
            <person name="Warren R.L."/>
            <person name="Vandervalk B.P."/>
            <person name="Kucuk E."/>
            <person name="Khan H."/>
            <person name="Gibb E.A."/>
            <person name="Pandoh P."/>
            <person name="Kirk H."/>
            <person name="Zhao Y."/>
            <person name="Jones M."/>
            <person name="Mungall A.J."/>
            <person name="Coope R."/>
            <person name="Pleasance S."/>
            <person name="Moore R.A."/>
            <person name="Holt R.A."/>
            <person name="Round J.M."/>
            <person name="Ohora S."/>
            <person name="Walle B.V."/>
            <person name="Veldhoen N."/>
            <person name="Helbing C.C."/>
            <person name="Birol I."/>
        </authorList>
    </citation>
    <scope>NUCLEOTIDE SEQUENCE [LARGE SCALE GENOMIC DNA]</scope>
</reference>
<dbReference type="Gene3D" id="1.10.510.10">
    <property type="entry name" value="Transferase(Phosphotransferase) domain 1"/>
    <property type="match status" value="1"/>
</dbReference>
<organism evidence="7 8">
    <name type="scientific">Aquarana catesbeiana</name>
    <name type="common">American bullfrog</name>
    <name type="synonym">Rana catesbeiana</name>
    <dbReference type="NCBI Taxonomy" id="8400"/>
    <lineage>
        <taxon>Eukaryota</taxon>
        <taxon>Metazoa</taxon>
        <taxon>Chordata</taxon>
        <taxon>Craniata</taxon>
        <taxon>Vertebrata</taxon>
        <taxon>Euteleostomi</taxon>
        <taxon>Amphibia</taxon>
        <taxon>Batrachia</taxon>
        <taxon>Anura</taxon>
        <taxon>Neobatrachia</taxon>
        <taxon>Ranoidea</taxon>
        <taxon>Ranidae</taxon>
        <taxon>Aquarana</taxon>
    </lineage>
</organism>
<dbReference type="GO" id="GO:0005524">
    <property type="term" value="F:ATP binding"/>
    <property type="evidence" value="ECO:0007669"/>
    <property type="project" value="UniProtKB-KW"/>
</dbReference>
<dbReference type="GO" id="GO:0004674">
    <property type="term" value="F:protein serine/threonine kinase activity"/>
    <property type="evidence" value="ECO:0007669"/>
    <property type="project" value="UniProtKB-KW"/>
</dbReference>
<keyword evidence="2" id="KW-0808">Transferase</keyword>
<dbReference type="AlphaFoldDB" id="A0A2G9RZ43"/>
<protein>
    <recommendedName>
        <fullName evidence="6">Protein kinase domain-containing protein</fullName>
    </recommendedName>
</protein>
<evidence type="ECO:0000256" key="2">
    <source>
        <dbReference type="ARBA" id="ARBA00022679"/>
    </source>
</evidence>
<keyword evidence="8" id="KW-1185">Reference proteome</keyword>
<gene>
    <name evidence="7" type="ORF">AB205_0222160</name>
</gene>
<evidence type="ECO:0000313" key="7">
    <source>
        <dbReference type="EMBL" id="PIO32493.1"/>
    </source>
</evidence>
<dbReference type="EMBL" id="KV933093">
    <property type="protein sequence ID" value="PIO32493.1"/>
    <property type="molecule type" value="Genomic_DNA"/>
</dbReference>
<keyword evidence="1" id="KW-0723">Serine/threonine-protein kinase</keyword>
<dbReference type="PANTHER" id="PTHR24351">
    <property type="entry name" value="RIBOSOMAL PROTEIN S6 KINASE"/>
    <property type="match status" value="1"/>
</dbReference>
<evidence type="ECO:0000256" key="4">
    <source>
        <dbReference type="ARBA" id="ARBA00022777"/>
    </source>
</evidence>
<proteinExistence type="predicted"/>
<dbReference type="FunFam" id="1.10.510.10:FF:000551">
    <property type="entry name" value="Non-specific serine/threonine protein kinase"/>
    <property type="match status" value="1"/>
</dbReference>
<dbReference type="InterPro" id="IPR008271">
    <property type="entry name" value="Ser/Thr_kinase_AS"/>
</dbReference>
<name>A0A2G9RZ43_AQUCT</name>
<keyword evidence="5" id="KW-0067">ATP-binding</keyword>
<dbReference type="PROSITE" id="PS50011">
    <property type="entry name" value="PROTEIN_KINASE_DOM"/>
    <property type="match status" value="1"/>
</dbReference>
<evidence type="ECO:0000256" key="3">
    <source>
        <dbReference type="ARBA" id="ARBA00022741"/>
    </source>
</evidence>
<dbReference type="Proteomes" id="UP000228934">
    <property type="component" value="Unassembled WGS sequence"/>
</dbReference>
<keyword evidence="3" id="KW-0547">Nucleotide-binding</keyword>
<dbReference type="Pfam" id="PF00069">
    <property type="entry name" value="Pkinase"/>
    <property type="match status" value="1"/>
</dbReference>
<evidence type="ECO:0000256" key="5">
    <source>
        <dbReference type="ARBA" id="ARBA00022840"/>
    </source>
</evidence>
<keyword evidence="4" id="KW-0418">Kinase</keyword>
<dbReference type="InterPro" id="IPR000719">
    <property type="entry name" value="Prot_kinase_dom"/>
</dbReference>
<dbReference type="PROSITE" id="PS00108">
    <property type="entry name" value="PROTEIN_KINASE_ST"/>
    <property type="match status" value="1"/>
</dbReference>
<dbReference type="OrthoDB" id="63267at2759"/>